<dbReference type="Proteomes" id="UP000068447">
    <property type="component" value="Chromosome"/>
</dbReference>
<keyword evidence="3 7" id="KW-1133">Transmembrane helix</keyword>
<dbReference type="GO" id="GO:0009425">
    <property type="term" value="C:bacterial-type flagellum basal body"/>
    <property type="evidence" value="ECO:0007669"/>
    <property type="project" value="UniProtKB-SubCell"/>
</dbReference>
<evidence type="ECO:0000313" key="8">
    <source>
        <dbReference type="EMBL" id="ALT00450.1"/>
    </source>
</evidence>
<keyword evidence="5 7" id="KW-0975">Bacterial flagellum</keyword>
<dbReference type="EMBL" id="CP013650">
    <property type="protein sequence ID" value="ALT00450.1"/>
    <property type="molecule type" value="Genomic_DNA"/>
</dbReference>
<reference evidence="8 9" key="1">
    <citation type="submission" date="2015-12" db="EMBL/GenBank/DDBJ databases">
        <title>Complete genome of Lacimicrobium alkaliphilum KCTC 32984.</title>
        <authorList>
            <person name="Kim S.-G."/>
            <person name="Lee Y.-J."/>
        </authorList>
    </citation>
    <scope>NUCLEOTIDE SEQUENCE [LARGE SCALE GENOMIC DNA]</scope>
    <source>
        <strain evidence="8 9">YelD216</strain>
    </source>
</reference>
<keyword evidence="9" id="KW-1185">Reference proteome</keyword>
<dbReference type="Pfam" id="PF04347">
    <property type="entry name" value="FliO"/>
    <property type="match status" value="1"/>
</dbReference>
<sequence>MAGFTSPSFADNIPLSSPADYVSILLSLVVVVALVFMLGYLMRRFNVTHSGSAQFKLIGSMSVGTKERIMVVEVGKEQFLLGVTSQSINHLARLDTPLDTPAAGGEQFRHKLSQFMQGNKKTPGATDE</sequence>
<organism evidence="8 9">
    <name type="scientific">Lacimicrobium alkaliphilum</name>
    <dbReference type="NCBI Taxonomy" id="1526571"/>
    <lineage>
        <taxon>Bacteria</taxon>
        <taxon>Pseudomonadati</taxon>
        <taxon>Pseudomonadota</taxon>
        <taxon>Gammaproteobacteria</taxon>
        <taxon>Alteromonadales</taxon>
        <taxon>Alteromonadaceae</taxon>
        <taxon>Lacimicrobium</taxon>
    </lineage>
</organism>
<evidence type="ECO:0000256" key="2">
    <source>
        <dbReference type="ARBA" id="ARBA00022692"/>
    </source>
</evidence>
<evidence type="ECO:0000256" key="4">
    <source>
        <dbReference type="ARBA" id="ARBA00023136"/>
    </source>
</evidence>
<evidence type="ECO:0000313" key="9">
    <source>
        <dbReference type="Proteomes" id="UP000068447"/>
    </source>
</evidence>
<gene>
    <name evidence="8" type="ORF">AT746_12610</name>
</gene>
<dbReference type="PANTHER" id="PTHR38766">
    <property type="entry name" value="FLAGELLAR PROTEIN FLIO"/>
    <property type="match status" value="1"/>
</dbReference>
<evidence type="ECO:0000256" key="3">
    <source>
        <dbReference type="ARBA" id="ARBA00022989"/>
    </source>
</evidence>
<dbReference type="KEGG" id="lal:AT746_12610"/>
<dbReference type="InterPro" id="IPR052205">
    <property type="entry name" value="FliO/MopB"/>
</dbReference>
<feature type="transmembrane region" description="Helical" evidence="7">
    <location>
        <begin position="21"/>
        <end position="42"/>
    </location>
</feature>
<dbReference type="PANTHER" id="PTHR38766:SF1">
    <property type="entry name" value="FLAGELLAR PROTEIN FLIO"/>
    <property type="match status" value="1"/>
</dbReference>
<evidence type="ECO:0000256" key="1">
    <source>
        <dbReference type="ARBA" id="ARBA00022475"/>
    </source>
</evidence>
<protein>
    <recommendedName>
        <fullName evidence="7">Flagellar protein</fullName>
    </recommendedName>
</protein>
<dbReference type="InterPro" id="IPR022781">
    <property type="entry name" value="Flagellar_biosynth_FliO"/>
</dbReference>
<keyword evidence="4 7" id="KW-0472">Membrane</keyword>
<evidence type="ECO:0000256" key="5">
    <source>
        <dbReference type="ARBA" id="ARBA00023143"/>
    </source>
</evidence>
<evidence type="ECO:0000256" key="6">
    <source>
        <dbReference type="ARBA" id="ARBA00037937"/>
    </source>
</evidence>
<comment type="similarity">
    <text evidence="6 7">Belongs to the FliO/MopB family.</text>
</comment>
<dbReference type="GO" id="GO:0005886">
    <property type="term" value="C:plasma membrane"/>
    <property type="evidence" value="ECO:0007669"/>
    <property type="project" value="UniProtKB-SubCell"/>
</dbReference>
<dbReference type="AlphaFoldDB" id="A0A0U3ANQ2"/>
<comment type="subcellular location">
    <subcellularLocation>
        <location evidence="7">Cell membrane</location>
    </subcellularLocation>
    <subcellularLocation>
        <location evidence="7">Bacterial flagellum basal body</location>
    </subcellularLocation>
</comment>
<dbReference type="STRING" id="1526571.AT746_12610"/>
<name>A0A0U3ANQ2_9ALTE</name>
<keyword evidence="2 7" id="KW-0812">Transmembrane</keyword>
<dbReference type="GO" id="GO:0044781">
    <property type="term" value="P:bacterial-type flagellum organization"/>
    <property type="evidence" value="ECO:0007669"/>
    <property type="project" value="UniProtKB-UniRule"/>
</dbReference>
<dbReference type="NCBIfam" id="TIGR03500">
    <property type="entry name" value="FliO_TIGR"/>
    <property type="match status" value="1"/>
</dbReference>
<proteinExistence type="inferred from homology"/>
<evidence type="ECO:0000256" key="7">
    <source>
        <dbReference type="RuleBase" id="RU362064"/>
    </source>
</evidence>
<keyword evidence="1 7" id="KW-1003">Cell membrane</keyword>
<accession>A0A0U3ANQ2</accession>